<dbReference type="AlphaFoldDB" id="A0AAV7K5C5"/>
<proteinExistence type="predicted"/>
<dbReference type="EMBL" id="JAKMXF010000144">
    <property type="protein sequence ID" value="KAI6656406.1"/>
    <property type="molecule type" value="Genomic_DNA"/>
</dbReference>
<dbReference type="PANTHER" id="PTHR47977">
    <property type="entry name" value="RAS-RELATED PROTEIN RAB"/>
    <property type="match status" value="1"/>
</dbReference>
<organism evidence="3 4">
    <name type="scientific">Oopsacas minuta</name>
    <dbReference type="NCBI Taxonomy" id="111878"/>
    <lineage>
        <taxon>Eukaryota</taxon>
        <taxon>Metazoa</taxon>
        <taxon>Porifera</taxon>
        <taxon>Hexactinellida</taxon>
        <taxon>Hexasterophora</taxon>
        <taxon>Lyssacinosida</taxon>
        <taxon>Leucopsacidae</taxon>
        <taxon>Oopsacas</taxon>
    </lineage>
</organism>
<protein>
    <submittedName>
        <fullName evidence="3">Ras-related protein Rab-26-like</fullName>
    </submittedName>
</protein>
<name>A0AAV7K5C5_9METZ</name>
<keyword evidence="2" id="KW-0342">GTP-binding</keyword>
<evidence type="ECO:0000256" key="1">
    <source>
        <dbReference type="ARBA" id="ARBA00022741"/>
    </source>
</evidence>
<comment type="caution">
    <text evidence="3">The sequence shown here is derived from an EMBL/GenBank/DDBJ whole genome shotgun (WGS) entry which is preliminary data.</text>
</comment>
<gene>
    <name evidence="3" type="ORF">LOD99_1203</name>
</gene>
<sequence>MLHSTSLPSVKYCGDPIRKGSLTEYAYFIFCNCLPSPADRRQEGSLKLLRKRFPELYGLMCHDLSACLTDNMYITEHKQVFGMCHLETALEQYCSRNGYDSLPYTAASSAISANLQRTQSLVVRSAEVALQGEESIEIGRKRLSKSEEISSTPENKKEEIELTNQFTELDVHIVTSNSQTESFLMRVENSPSSEDTLDIYSVGLLKEKTALPRNKVTSFAPTVISYDADMSSEPDTFISSTPIHEYCKKRAKHSDSKRPNTSKKLPIAKVTSLNIGPDCHGPDRIFKVVMLGNSGVGKSSLVSALVLGNARYAIATIGVDMVVKTFMVQGMKVSLQIWDTAGEERFHCMAPSYIRKADAVILVYDISDHTSFVDIPLYWLPFTRRYLSGEAVSLLLLGNKTDKSSQRVITGEDGYVLSRDAKMVFREVSSRDCDTISSVYHSLAQTLVAKENEELDKFSQLTITMRRAQIAMQCSPKHSRTCIC</sequence>
<dbReference type="Proteomes" id="UP001165289">
    <property type="component" value="Unassembled WGS sequence"/>
</dbReference>
<dbReference type="GO" id="GO:0005525">
    <property type="term" value="F:GTP binding"/>
    <property type="evidence" value="ECO:0007669"/>
    <property type="project" value="UniProtKB-KW"/>
</dbReference>
<evidence type="ECO:0000256" key="2">
    <source>
        <dbReference type="ARBA" id="ARBA00023134"/>
    </source>
</evidence>
<evidence type="ECO:0000313" key="4">
    <source>
        <dbReference type="Proteomes" id="UP001165289"/>
    </source>
</evidence>
<dbReference type="FunFam" id="3.40.50.300:FF:001447">
    <property type="entry name" value="Ras-related protein Rab-1B"/>
    <property type="match status" value="1"/>
</dbReference>
<dbReference type="InterPro" id="IPR050227">
    <property type="entry name" value="Rab"/>
</dbReference>
<dbReference type="InterPro" id="IPR001806">
    <property type="entry name" value="Small_GTPase"/>
</dbReference>
<dbReference type="GO" id="GO:0003924">
    <property type="term" value="F:GTPase activity"/>
    <property type="evidence" value="ECO:0007669"/>
    <property type="project" value="InterPro"/>
</dbReference>
<dbReference type="Pfam" id="PF00071">
    <property type="entry name" value="Ras"/>
    <property type="match status" value="1"/>
</dbReference>
<dbReference type="SMART" id="SM00173">
    <property type="entry name" value="RAS"/>
    <property type="match status" value="1"/>
</dbReference>
<reference evidence="3 4" key="1">
    <citation type="journal article" date="2023" name="BMC Biol.">
        <title>The compact genome of the sponge Oopsacas minuta (Hexactinellida) is lacking key metazoan core genes.</title>
        <authorList>
            <person name="Santini S."/>
            <person name="Schenkelaars Q."/>
            <person name="Jourda C."/>
            <person name="Duchesne M."/>
            <person name="Belahbib H."/>
            <person name="Rocher C."/>
            <person name="Selva M."/>
            <person name="Riesgo A."/>
            <person name="Vervoort M."/>
            <person name="Leys S.P."/>
            <person name="Kodjabachian L."/>
            <person name="Le Bivic A."/>
            <person name="Borchiellini C."/>
            <person name="Claverie J.M."/>
            <person name="Renard E."/>
        </authorList>
    </citation>
    <scope>NUCLEOTIDE SEQUENCE [LARGE SCALE GENOMIC DNA]</scope>
    <source>
        <strain evidence="3">SPO-2</strain>
    </source>
</reference>
<dbReference type="Gene3D" id="3.40.50.300">
    <property type="entry name" value="P-loop containing nucleotide triphosphate hydrolases"/>
    <property type="match status" value="1"/>
</dbReference>
<evidence type="ECO:0000313" key="3">
    <source>
        <dbReference type="EMBL" id="KAI6656406.1"/>
    </source>
</evidence>
<dbReference type="InterPro" id="IPR005225">
    <property type="entry name" value="Small_GTP-bd"/>
</dbReference>
<keyword evidence="4" id="KW-1185">Reference proteome</keyword>
<dbReference type="SMART" id="SM00174">
    <property type="entry name" value="RHO"/>
    <property type="match status" value="1"/>
</dbReference>
<dbReference type="PROSITE" id="PS51419">
    <property type="entry name" value="RAB"/>
    <property type="match status" value="1"/>
</dbReference>
<dbReference type="SUPFAM" id="SSF52540">
    <property type="entry name" value="P-loop containing nucleoside triphosphate hydrolases"/>
    <property type="match status" value="1"/>
</dbReference>
<keyword evidence="1" id="KW-0547">Nucleotide-binding</keyword>
<dbReference type="PRINTS" id="PR00449">
    <property type="entry name" value="RASTRNSFRMNG"/>
</dbReference>
<dbReference type="InterPro" id="IPR027417">
    <property type="entry name" value="P-loop_NTPase"/>
</dbReference>
<dbReference type="PROSITE" id="PS51421">
    <property type="entry name" value="RAS"/>
    <property type="match status" value="1"/>
</dbReference>
<dbReference type="NCBIfam" id="TIGR00231">
    <property type="entry name" value="small_GTP"/>
    <property type="match status" value="1"/>
</dbReference>
<dbReference type="SMART" id="SM00175">
    <property type="entry name" value="RAB"/>
    <property type="match status" value="1"/>
</dbReference>
<accession>A0AAV7K5C5</accession>
<dbReference type="CDD" id="cd00154">
    <property type="entry name" value="Rab"/>
    <property type="match status" value="1"/>
</dbReference>
<dbReference type="SMART" id="SM00176">
    <property type="entry name" value="RAN"/>
    <property type="match status" value="1"/>
</dbReference>